<dbReference type="InterPro" id="IPR050145">
    <property type="entry name" value="Centrin_CML-like"/>
</dbReference>
<protein>
    <recommendedName>
        <fullName evidence="3">EF-hand domain-containing protein</fullName>
    </recommendedName>
</protein>
<keyword evidence="2" id="KW-0106">Calcium</keyword>
<accession>A0A5A8C9Z3</accession>
<dbReference type="Proteomes" id="UP000325113">
    <property type="component" value="Unassembled WGS sequence"/>
</dbReference>
<proteinExistence type="predicted"/>
<reference evidence="8 9" key="1">
    <citation type="submission" date="2019-07" db="EMBL/GenBank/DDBJ databases">
        <title>Genomes of Cafeteria roenbergensis.</title>
        <authorList>
            <person name="Fischer M.G."/>
            <person name="Hackl T."/>
            <person name="Roman M."/>
        </authorList>
    </citation>
    <scope>NUCLEOTIDE SEQUENCE [LARGE SCALE GENOMIC DNA]</scope>
    <source>
        <strain evidence="4 9">BVI</strain>
        <strain evidence="6 11">Cflag</strain>
        <strain evidence="7 8">E4-10P</strain>
        <strain evidence="5 10">RCC970-E3</strain>
    </source>
</reference>
<dbReference type="PROSITE" id="PS50222">
    <property type="entry name" value="EF_HAND_2"/>
    <property type="match status" value="4"/>
</dbReference>
<evidence type="ECO:0000313" key="11">
    <source>
        <dbReference type="Proteomes" id="UP000325113"/>
    </source>
</evidence>
<evidence type="ECO:0000313" key="8">
    <source>
        <dbReference type="Proteomes" id="UP000322899"/>
    </source>
</evidence>
<feature type="domain" description="EF-hand" evidence="3">
    <location>
        <begin position="48"/>
        <end position="82"/>
    </location>
</feature>
<dbReference type="SMART" id="SM00054">
    <property type="entry name" value="EFh"/>
    <property type="match status" value="4"/>
</dbReference>
<dbReference type="InterPro" id="IPR018247">
    <property type="entry name" value="EF_Hand_1_Ca_BS"/>
</dbReference>
<dbReference type="OrthoDB" id="186625at2759"/>
<dbReference type="FunFam" id="1.10.238.10:FF:000003">
    <property type="entry name" value="Calmodulin A"/>
    <property type="match status" value="1"/>
</dbReference>
<evidence type="ECO:0000256" key="2">
    <source>
        <dbReference type="ARBA" id="ARBA00022837"/>
    </source>
</evidence>
<name>A0A5A8C9Z3_CAFRO</name>
<sequence>MAATAASKLCERKRLEYSAAFKEFDKDASGFIEASDLAVVLKSIGWASDRKSAKDILSEADVDHDGRVSLDEFLEMMAAQDPDPNDELLDAFKVFDKDGSGFVSAAEFKATLAENGMAKLSDDDIAVIIAEADANHDGKIDYAEFVAAMA</sequence>
<dbReference type="PANTHER" id="PTHR23050">
    <property type="entry name" value="CALCIUM BINDING PROTEIN"/>
    <property type="match status" value="1"/>
</dbReference>
<evidence type="ECO:0000313" key="6">
    <source>
        <dbReference type="EMBL" id="KAA0160822.1"/>
    </source>
</evidence>
<gene>
    <name evidence="7" type="ORF">FNF27_04907</name>
    <name evidence="5" type="ORF">FNF28_07304</name>
    <name evidence="4" type="ORF">FNF29_06401</name>
    <name evidence="6" type="ORF">FNF31_04081</name>
</gene>
<keyword evidence="9" id="KW-1185">Reference proteome</keyword>
<dbReference type="GO" id="GO:0005509">
    <property type="term" value="F:calcium ion binding"/>
    <property type="evidence" value="ECO:0007669"/>
    <property type="project" value="InterPro"/>
</dbReference>
<dbReference type="InterPro" id="IPR002048">
    <property type="entry name" value="EF_hand_dom"/>
</dbReference>
<dbReference type="EMBL" id="VLTN01000048">
    <property type="protein sequence ID" value="KAA0148928.1"/>
    <property type="molecule type" value="Genomic_DNA"/>
</dbReference>
<dbReference type="PROSITE" id="PS00018">
    <property type="entry name" value="EF_HAND_1"/>
    <property type="match status" value="3"/>
</dbReference>
<dbReference type="OMA" id="EMMANRE"/>
<dbReference type="Pfam" id="PF13499">
    <property type="entry name" value="EF-hand_7"/>
    <property type="match status" value="2"/>
</dbReference>
<evidence type="ECO:0000313" key="9">
    <source>
        <dbReference type="Proteomes" id="UP000323011"/>
    </source>
</evidence>
<dbReference type="Proteomes" id="UP000324907">
    <property type="component" value="Unassembled WGS sequence"/>
</dbReference>
<dbReference type="AlphaFoldDB" id="A0A5A8C9Z3"/>
<evidence type="ECO:0000259" key="3">
    <source>
        <dbReference type="PROSITE" id="PS50222"/>
    </source>
</evidence>
<feature type="domain" description="EF-hand" evidence="3">
    <location>
        <begin position="12"/>
        <end position="47"/>
    </location>
</feature>
<comment type="caution">
    <text evidence="5">The sequence shown here is derived from an EMBL/GenBank/DDBJ whole genome shotgun (WGS) entry which is preliminary data.</text>
</comment>
<evidence type="ECO:0000313" key="5">
    <source>
        <dbReference type="EMBL" id="KAA0149932.1"/>
    </source>
</evidence>
<dbReference type="Proteomes" id="UP000323011">
    <property type="component" value="Unassembled WGS sequence"/>
</dbReference>
<dbReference type="InterPro" id="IPR011992">
    <property type="entry name" value="EF-hand-dom_pair"/>
</dbReference>
<evidence type="ECO:0000313" key="4">
    <source>
        <dbReference type="EMBL" id="KAA0148928.1"/>
    </source>
</evidence>
<dbReference type="EMBL" id="VLTL01000238">
    <property type="protein sequence ID" value="KAA0149932.1"/>
    <property type="molecule type" value="Genomic_DNA"/>
</dbReference>
<dbReference type="Proteomes" id="UP000322899">
    <property type="component" value="Unassembled WGS sequence"/>
</dbReference>
<keyword evidence="1" id="KW-0677">Repeat</keyword>
<dbReference type="Gene3D" id="1.10.238.10">
    <property type="entry name" value="EF-hand"/>
    <property type="match status" value="2"/>
</dbReference>
<evidence type="ECO:0000313" key="7">
    <source>
        <dbReference type="EMBL" id="KAA0173571.1"/>
    </source>
</evidence>
<evidence type="ECO:0000313" key="10">
    <source>
        <dbReference type="Proteomes" id="UP000324907"/>
    </source>
</evidence>
<dbReference type="SUPFAM" id="SSF47473">
    <property type="entry name" value="EF-hand"/>
    <property type="match status" value="1"/>
</dbReference>
<dbReference type="CDD" id="cd00051">
    <property type="entry name" value="EFh"/>
    <property type="match status" value="2"/>
</dbReference>
<feature type="domain" description="EF-hand" evidence="3">
    <location>
        <begin position="83"/>
        <end position="118"/>
    </location>
</feature>
<feature type="domain" description="EF-hand" evidence="3">
    <location>
        <begin position="120"/>
        <end position="150"/>
    </location>
</feature>
<organism evidence="5 10">
    <name type="scientific">Cafeteria roenbergensis</name>
    <name type="common">Marine flagellate</name>
    <dbReference type="NCBI Taxonomy" id="33653"/>
    <lineage>
        <taxon>Eukaryota</taxon>
        <taxon>Sar</taxon>
        <taxon>Stramenopiles</taxon>
        <taxon>Bigyra</taxon>
        <taxon>Opalozoa</taxon>
        <taxon>Bicosoecida</taxon>
        <taxon>Cafeteriaceae</taxon>
        <taxon>Cafeteria</taxon>
    </lineage>
</organism>
<dbReference type="EMBL" id="VLTO01000031">
    <property type="protein sequence ID" value="KAA0173571.1"/>
    <property type="molecule type" value="Genomic_DNA"/>
</dbReference>
<dbReference type="EMBL" id="VLTM01000040">
    <property type="protein sequence ID" value="KAA0160822.1"/>
    <property type="molecule type" value="Genomic_DNA"/>
</dbReference>
<evidence type="ECO:0000256" key="1">
    <source>
        <dbReference type="ARBA" id="ARBA00022737"/>
    </source>
</evidence>